<organism evidence="2 3">
    <name type="scientific">Somion occarium</name>
    <dbReference type="NCBI Taxonomy" id="3059160"/>
    <lineage>
        <taxon>Eukaryota</taxon>
        <taxon>Fungi</taxon>
        <taxon>Dikarya</taxon>
        <taxon>Basidiomycota</taxon>
        <taxon>Agaricomycotina</taxon>
        <taxon>Agaricomycetes</taxon>
        <taxon>Polyporales</taxon>
        <taxon>Cerrenaceae</taxon>
        <taxon>Somion</taxon>
    </lineage>
</organism>
<feature type="compositionally biased region" description="Low complexity" evidence="1">
    <location>
        <begin position="442"/>
        <end position="457"/>
    </location>
</feature>
<evidence type="ECO:0000313" key="2">
    <source>
        <dbReference type="EMBL" id="CAL1715513.1"/>
    </source>
</evidence>
<evidence type="ECO:0000256" key="1">
    <source>
        <dbReference type="SAM" id="MobiDB-lite"/>
    </source>
</evidence>
<feature type="region of interest" description="Disordered" evidence="1">
    <location>
        <begin position="436"/>
        <end position="466"/>
    </location>
</feature>
<accession>A0ABP1E8C5</accession>
<reference evidence="3" key="1">
    <citation type="submission" date="2024-04" db="EMBL/GenBank/DDBJ databases">
        <authorList>
            <person name="Shaw F."/>
            <person name="Minotto A."/>
        </authorList>
    </citation>
    <scope>NUCLEOTIDE SEQUENCE [LARGE SCALE GENOMIC DNA]</scope>
</reference>
<dbReference type="Proteomes" id="UP001497453">
    <property type="component" value="Chromosome 8"/>
</dbReference>
<feature type="region of interest" description="Disordered" evidence="1">
    <location>
        <begin position="223"/>
        <end position="254"/>
    </location>
</feature>
<sequence length="545" mass="59616">MSPWSSPNIQGYSSAQLASSVRALEESFNSTTNLLGLQQNSTEWSPDLDRISHTWTEIRASYTQLMWQSREIVGRAHAIADGGASLHYRSVVTHNFSIDFSDVFIQTVLLDRGLNMSQVNDSATHFYNFMQQEERNARQLIEAYRSLGVKVNECISDYSGTARYLGGFERLLARKQHGVLASMRAVSTELYDIASSFTQWYPDVSAGGCSSVMAVLRSQSSNPLGNSRSTFAPPPDSFPGNVGNFPNSTYGGPTGWNGTSGGGHWLRGAFASMNFYRANNPAPSTSYSPGATYPPAPTSYSTTATHYSAPQTTLNPQTSHYNSQATPYNSQPSPVSTTATYPPQTMEYPASPGNSSSLASIYPHSSMNYLAPTTTYTTATTAFSFRPATRINTPTSTTYPTNYLTQSGTYNPTTYPLPPTYAPPTTAISANSPPMYPPSHGPSSYFSPSPASSMRSPTAGLSMHNRKDESQSFPTLLLTVVLSMWQLISVDLQSLLNARQNWTSYQSNSFHNEATTIANTYKELSSLFHEFQNALGPSRYPYRGD</sequence>
<gene>
    <name evidence="2" type="ORF">GFSPODELE1_LOCUS10266</name>
</gene>
<proteinExistence type="predicted"/>
<evidence type="ECO:0000313" key="3">
    <source>
        <dbReference type="Proteomes" id="UP001497453"/>
    </source>
</evidence>
<name>A0ABP1E8C5_9APHY</name>
<dbReference type="EMBL" id="OZ037951">
    <property type="protein sequence ID" value="CAL1715513.1"/>
    <property type="molecule type" value="Genomic_DNA"/>
</dbReference>
<protein>
    <submittedName>
        <fullName evidence="2">Uncharacterized protein</fullName>
    </submittedName>
</protein>
<feature type="region of interest" description="Disordered" evidence="1">
    <location>
        <begin position="319"/>
        <end position="338"/>
    </location>
</feature>
<keyword evidence="3" id="KW-1185">Reference proteome</keyword>